<dbReference type="OrthoDB" id="9988458at2759"/>
<organism evidence="1 2">
    <name type="scientific">Branchiostoma belcheri</name>
    <name type="common">Amphioxus</name>
    <dbReference type="NCBI Taxonomy" id="7741"/>
    <lineage>
        <taxon>Eukaryota</taxon>
        <taxon>Metazoa</taxon>
        <taxon>Chordata</taxon>
        <taxon>Cephalochordata</taxon>
        <taxon>Leptocardii</taxon>
        <taxon>Amphioxiformes</taxon>
        <taxon>Branchiostomatidae</taxon>
        <taxon>Branchiostoma</taxon>
    </lineage>
</organism>
<dbReference type="GeneID" id="109483851"/>
<proteinExistence type="predicted"/>
<dbReference type="Proteomes" id="UP000515135">
    <property type="component" value="Unplaced"/>
</dbReference>
<dbReference type="RefSeq" id="XP_019642559.1">
    <property type="nucleotide sequence ID" value="XM_019787000.1"/>
</dbReference>
<gene>
    <name evidence="2" type="primary">LOC109483851</name>
</gene>
<reference evidence="2" key="1">
    <citation type="submission" date="2025-08" db="UniProtKB">
        <authorList>
            <consortium name="RefSeq"/>
        </authorList>
    </citation>
    <scope>IDENTIFICATION</scope>
    <source>
        <tissue evidence="2">Gonad</tissue>
    </source>
</reference>
<dbReference type="AlphaFoldDB" id="A0A6P5A8M5"/>
<accession>A0A6P5A8M5</accession>
<sequence length="246" mass="27737">MAAIMLTSMLNLRSCLVFVCLSLSILVAGRTLALSIPGTSEASSPKPPIWPDQFTSKFTVRIEEYGDKFSKPGVIYYDWNIKTLRSDFIHWCLPLFDKPEQYNNYTCSFLITGGNTYFVNHTSSTWEDHDCCLFEKGLGPVTPDWVKSCQYNGTAMLRGQKVDVWWVPGTLDPEKPCFGYWDRVDDHTPVRFYGIVAIGPAMLDYDSFQVGPPSAEMTKPVGGCSKECHPTGQRSRLFDMPWPSCP</sequence>
<evidence type="ECO:0000313" key="2">
    <source>
        <dbReference type="RefSeq" id="XP_019642559.1"/>
    </source>
</evidence>
<evidence type="ECO:0000313" key="1">
    <source>
        <dbReference type="Proteomes" id="UP000515135"/>
    </source>
</evidence>
<keyword evidence="1" id="KW-1185">Reference proteome</keyword>
<protein>
    <submittedName>
        <fullName evidence="2">Uncharacterized protein LOC109483851</fullName>
    </submittedName>
</protein>
<name>A0A6P5A8M5_BRABE</name>
<dbReference type="KEGG" id="bbel:109483851"/>